<keyword evidence="1" id="KW-0539">Nucleus</keyword>
<dbReference type="PROSITE" id="PS50048">
    <property type="entry name" value="ZN2_CY6_FUNGAL_2"/>
    <property type="match status" value="1"/>
</dbReference>
<evidence type="ECO:0000259" key="3">
    <source>
        <dbReference type="PROSITE" id="PS50048"/>
    </source>
</evidence>
<dbReference type="CDD" id="cd12148">
    <property type="entry name" value="fungal_TF_MHR"/>
    <property type="match status" value="1"/>
</dbReference>
<dbReference type="SMART" id="SM00066">
    <property type="entry name" value="GAL4"/>
    <property type="match status" value="1"/>
</dbReference>
<dbReference type="Gene3D" id="4.10.240.10">
    <property type="entry name" value="Zn(2)-C6 fungal-type DNA-binding domain"/>
    <property type="match status" value="1"/>
</dbReference>
<dbReference type="PROSITE" id="PS00463">
    <property type="entry name" value="ZN2_CY6_FUNGAL_1"/>
    <property type="match status" value="1"/>
</dbReference>
<dbReference type="CDD" id="cd00067">
    <property type="entry name" value="GAL4"/>
    <property type="match status" value="1"/>
</dbReference>
<evidence type="ECO:0000313" key="5">
    <source>
        <dbReference type="Proteomes" id="UP000777438"/>
    </source>
</evidence>
<feature type="region of interest" description="Disordered" evidence="2">
    <location>
        <begin position="620"/>
        <end position="641"/>
    </location>
</feature>
<feature type="region of interest" description="Disordered" evidence="2">
    <location>
        <begin position="50"/>
        <end position="70"/>
    </location>
</feature>
<dbReference type="InterPro" id="IPR036864">
    <property type="entry name" value="Zn2-C6_fun-type_DNA-bd_sf"/>
</dbReference>
<accession>A0A9P8VV39</accession>
<proteinExistence type="predicted"/>
<sequence length="674" mass="74128">MIGRLQEPTARKPRKGTRSCTECRRRKVACSWSSELVSICRRCEERGSECIPQVSSSPSTSKPPSATRDRVKRLEQHVVSLTKAVRTLEAKLGYQATSAGASPMIIQEDVSGSDAISDNDFEVSDGAAIQPPPYLNSLFDNNFISYHHHDTGNGASLPNDKALVRLSDVARATLQPLIPPKDSICALASHASEWLLLLQILFPLDLVNTSGDDIVLQYEDMKQPSVDPNHLASWLISVALATEQMPRGTPSPSLMPNCNWPDNTPRFSDAVVEAVERVIVAQERLSGTVQGIETALSLIRFHSARGNFLKAWLQLRRVLAFAELLGLHRAADGHKAALWDCLCSLEKLNFMMFSFPATLRHDRGKPKPGGTGGKQPSAPYISRLSNIAIELEDINAAQGGSLSESEIYETVSRLDGNLRELASSSPEWWSEHQQLQVPALLMQHVHHYIAMRVHLPLSLRSAVSPQTTYSRGACTEACSGLIRIYLRLRSLPSSGVPIWQLLDLQAFTAVVVLLLIDFGSISAGHFCLAGSSSLRAKALAEEVVEAMHSKQDQSNSNYAKQAISTIRTLLELFDEKKATHTDAKLSVKVPLLGKVHVRRREQNPSNIDSNVSQIVSGSTPATSLASTRVPSQDAASWGSPSWSIDEDSNRILYEAIMEDWPVYDWNSNPTFDFN</sequence>
<dbReference type="EMBL" id="JAGPYM010000029">
    <property type="protein sequence ID" value="KAH6879555.1"/>
    <property type="molecule type" value="Genomic_DNA"/>
</dbReference>
<evidence type="ECO:0000256" key="1">
    <source>
        <dbReference type="ARBA" id="ARBA00023242"/>
    </source>
</evidence>
<dbReference type="PANTHER" id="PTHR47840">
    <property type="entry name" value="ZN(II)2CYS6 TRANSCRIPTION FACTOR (EUROFUNG)-RELATED"/>
    <property type="match status" value="1"/>
</dbReference>
<dbReference type="OrthoDB" id="6509908at2759"/>
<feature type="domain" description="Zn(2)-C6 fungal-type" evidence="3">
    <location>
        <begin position="19"/>
        <end position="50"/>
    </location>
</feature>
<dbReference type="SUPFAM" id="SSF57701">
    <property type="entry name" value="Zn2/Cys6 DNA-binding domain"/>
    <property type="match status" value="1"/>
</dbReference>
<feature type="compositionally biased region" description="Low complexity" evidence="2">
    <location>
        <begin position="55"/>
        <end position="65"/>
    </location>
</feature>
<reference evidence="4 5" key="1">
    <citation type="journal article" date="2021" name="Nat. Commun.">
        <title>Genetic determinants of endophytism in the Arabidopsis root mycobiome.</title>
        <authorList>
            <person name="Mesny F."/>
            <person name="Miyauchi S."/>
            <person name="Thiergart T."/>
            <person name="Pickel B."/>
            <person name="Atanasova L."/>
            <person name="Karlsson M."/>
            <person name="Huettel B."/>
            <person name="Barry K.W."/>
            <person name="Haridas S."/>
            <person name="Chen C."/>
            <person name="Bauer D."/>
            <person name="Andreopoulos W."/>
            <person name="Pangilinan J."/>
            <person name="LaButti K."/>
            <person name="Riley R."/>
            <person name="Lipzen A."/>
            <person name="Clum A."/>
            <person name="Drula E."/>
            <person name="Henrissat B."/>
            <person name="Kohler A."/>
            <person name="Grigoriev I.V."/>
            <person name="Martin F.M."/>
            <person name="Hacquard S."/>
        </authorList>
    </citation>
    <scope>NUCLEOTIDE SEQUENCE [LARGE SCALE GENOMIC DNA]</scope>
    <source>
        <strain evidence="4 5">MPI-CAGE-CH-0241</strain>
    </source>
</reference>
<gene>
    <name evidence="4" type="ORF">B0T10DRAFT_413088</name>
</gene>
<dbReference type="AlphaFoldDB" id="A0A9P8VV39"/>
<dbReference type="PANTHER" id="PTHR47840:SF3">
    <property type="entry name" value="ZN(II)2CYS6 TRANSCRIPTION FACTOR (EUROFUNG)"/>
    <property type="match status" value="1"/>
</dbReference>
<dbReference type="InterPro" id="IPR001138">
    <property type="entry name" value="Zn2Cys6_DnaBD"/>
</dbReference>
<evidence type="ECO:0000256" key="2">
    <source>
        <dbReference type="SAM" id="MobiDB-lite"/>
    </source>
</evidence>
<dbReference type="Proteomes" id="UP000777438">
    <property type="component" value="Unassembled WGS sequence"/>
</dbReference>
<dbReference type="GO" id="GO:0008270">
    <property type="term" value="F:zinc ion binding"/>
    <property type="evidence" value="ECO:0007669"/>
    <property type="project" value="InterPro"/>
</dbReference>
<keyword evidence="5" id="KW-1185">Reference proteome</keyword>
<protein>
    <recommendedName>
        <fullName evidence="3">Zn(2)-C6 fungal-type domain-containing protein</fullName>
    </recommendedName>
</protein>
<dbReference type="GO" id="GO:0000981">
    <property type="term" value="F:DNA-binding transcription factor activity, RNA polymerase II-specific"/>
    <property type="evidence" value="ECO:0007669"/>
    <property type="project" value="InterPro"/>
</dbReference>
<name>A0A9P8VV39_9HYPO</name>
<evidence type="ECO:0000313" key="4">
    <source>
        <dbReference type="EMBL" id="KAH6879555.1"/>
    </source>
</evidence>
<organism evidence="4 5">
    <name type="scientific">Thelonectria olida</name>
    <dbReference type="NCBI Taxonomy" id="1576542"/>
    <lineage>
        <taxon>Eukaryota</taxon>
        <taxon>Fungi</taxon>
        <taxon>Dikarya</taxon>
        <taxon>Ascomycota</taxon>
        <taxon>Pezizomycotina</taxon>
        <taxon>Sordariomycetes</taxon>
        <taxon>Hypocreomycetidae</taxon>
        <taxon>Hypocreales</taxon>
        <taxon>Nectriaceae</taxon>
        <taxon>Thelonectria</taxon>
    </lineage>
</organism>
<comment type="caution">
    <text evidence="4">The sequence shown here is derived from an EMBL/GenBank/DDBJ whole genome shotgun (WGS) entry which is preliminary data.</text>
</comment>